<dbReference type="InterPro" id="IPR011009">
    <property type="entry name" value="Kinase-like_dom_sf"/>
</dbReference>
<dbReference type="InterPro" id="IPR051678">
    <property type="entry name" value="AGP_Transferase"/>
</dbReference>
<dbReference type="InterPro" id="IPR002575">
    <property type="entry name" value="Aminoglycoside_PTrfase"/>
</dbReference>
<comment type="caution">
    <text evidence="2">The sequence shown here is derived from an EMBL/GenBank/DDBJ whole genome shotgun (WGS) entry which is preliminary data.</text>
</comment>
<dbReference type="AlphaFoldDB" id="A0A9P4HJ92"/>
<dbReference type="OrthoDB" id="2906425at2759"/>
<proteinExistence type="predicted"/>
<keyword evidence="3" id="KW-1185">Reference proteome</keyword>
<evidence type="ECO:0000313" key="2">
    <source>
        <dbReference type="EMBL" id="KAF2035022.1"/>
    </source>
</evidence>
<feature type="domain" description="Aminoglycoside phosphotransferase" evidence="1">
    <location>
        <begin position="116"/>
        <end position="193"/>
    </location>
</feature>
<evidence type="ECO:0000313" key="3">
    <source>
        <dbReference type="Proteomes" id="UP000799777"/>
    </source>
</evidence>
<evidence type="ECO:0000259" key="1">
    <source>
        <dbReference type="Pfam" id="PF01636"/>
    </source>
</evidence>
<name>A0A9P4HJ92_9PLEO</name>
<dbReference type="Proteomes" id="UP000799777">
    <property type="component" value="Unassembled WGS sequence"/>
</dbReference>
<gene>
    <name evidence="2" type="ORF">EK21DRAFT_85121</name>
</gene>
<accession>A0A9P4HJ92</accession>
<dbReference type="PANTHER" id="PTHR21310:SF13">
    <property type="entry name" value="AMINOGLYCOSIDE PHOSPHOTRANSFERASE DOMAIN-CONTAINING PROTEIN"/>
    <property type="match status" value="1"/>
</dbReference>
<reference evidence="2" key="1">
    <citation type="journal article" date="2020" name="Stud. Mycol.">
        <title>101 Dothideomycetes genomes: a test case for predicting lifestyles and emergence of pathogens.</title>
        <authorList>
            <person name="Haridas S."/>
            <person name="Albert R."/>
            <person name="Binder M."/>
            <person name="Bloem J."/>
            <person name="Labutti K."/>
            <person name="Salamov A."/>
            <person name="Andreopoulos B."/>
            <person name="Baker S."/>
            <person name="Barry K."/>
            <person name="Bills G."/>
            <person name="Bluhm B."/>
            <person name="Cannon C."/>
            <person name="Castanera R."/>
            <person name="Culley D."/>
            <person name="Daum C."/>
            <person name="Ezra D."/>
            <person name="Gonzalez J."/>
            <person name="Henrissat B."/>
            <person name="Kuo A."/>
            <person name="Liang C."/>
            <person name="Lipzen A."/>
            <person name="Lutzoni F."/>
            <person name="Magnuson J."/>
            <person name="Mondo S."/>
            <person name="Nolan M."/>
            <person name="Ohm R."/>
            <person name="Pangilinan J."/>
            <person name="Park H.-J."/>
            <person name="Ramirez L."/>
            <person name="Alfaro M."/>
            <person name="Sun H."/>
            <person name="Tritt A."/>
            <person name="Yoshinaga Y."/>
            <person name="Zwiers L.-H."/>
            <person name="Turgeon B."/>
            <person name="Goodwin S."/>
            <person name="Spatafora J."/>
            <person name="Crous P."/>
            <person name="Grigoriev I."/>
        </authorList>
    </citation>
    <scope>NUCLEOTIDE SEQUENCE</scope>
    <source>
        <strain evidence="2">CBS 110217</strain>
    </source>
</reference>
<dbReference type="PANTHER" id="PTHR21310">
    <property type="entry name" value="AMINOGLYCOSIDE PHOSPHOTRANSFERASE-RELATED-RELATED"/>
    <property type="match status" value="1"/>
</dbReference>
<sequence length="199" mass="22061">MVVSSHKGTGVVTKVDCQVSSCGESDAFAHNRTFHFIRTSSHHTLSLLYHNRTIAALNHNNGHNIAQLGLQWAKDLFNTKPTWTLEPSIETIKVLASKHLGLGQEISQVSFFTQGGFDKMYKIKCDRASFIFRIALPVAPGVKTTSEVATLALVRKNTTIPVPKVIACDADLTNELGIGWILMEHLDGRPLREVWHDMS</sequence>
<dbReference type="SUPFAM" id="SSF56112">
    <property type="entry name" value="Protein kinase-like (PK-like)"/>
    <property type="match status" value="1"/>
</dbReference>
<dbReference type="EMBL" id="ML978159">
    <property type="protein sequence ID" value="KAF2035022.1"/>
    <property type="molecule type" value="Genomic_DNA"/>
</dbReference>
<dbReference type="Pfam" id="PF01636">
    <property type="entry name" value="APH"/>
    <property type="match status" value="1"/>
</dbReference>
<protein>
    <recommendedName>
        <fullName evidence="1">Aminoglycoside phosphotransferase domain-containing protein</fullName>
    </recommendedName>
</protein>
<organism evidence="2 3">
    <name type="scientific">Setomelanomma holmii</name>
    <dbReference type="NCBI Taxonomy" id="210430"/>
    <lineage>
        <taxon>Eukaryota</taxon>
        <taxon>Fungi</taxon>
        <taxon>Dikarya</taxon>
        <taxon>Ascomycota</taxon>
        <taxon>Pezizomycotina</taxon>
        <taxon>Dothideomycetes</taxon>
        <taxon>Pleosporomycetidae</taxon>
        <taxon>Pleosporales</taxon>
        <taxon>Pleosporineae</taxon>
        <taxon>Phaeosphaeriaceae</taxon>
        <taxon>Setomelanomma</taxon>
    </lineage>
</organism>